<comment type="caution">
    <text evidence="1">The sequence shown here is derived from an EMBL/GenBank/DDBJ whole genome shotgun (WGS) entry which is preliminary data.</text>
</comment>
<dbReference type="AlphaFoldDB" id="A0A9D1EWM7"/>
<evidence type="ECO:0000313" key="1">
    <source>
        <dbReference type="EMBL" id="HIS35034.1"/>
    </source>
</evidence>
<accession>A0A9D1EWM7</accession>
<dbReference type="CDD" id="cd00085">
    <property type="entry name" value="HNHc"/>
    <property type="match status" value="1"/>
</dbReference>
<protein>
    <recommendedName>
        <fullName evidence="3">HNH endonuclease</fullName>
    </recommendedName>
</protein>
<reference evidence="1" key="1">
    <citation type="submission" date="2020-10" db="EMBL/GenBank/DDBJ databases">
        <authorList>
            <person name="Gilroy R."/>
        </authorList>
    </citation>
    <scope>NUCLEOTIDE SEQUENCE</scope>
    <source>
        <strain evidence="1">6276</strain>
    </source>
</reference>
<evidence type="ECO:0008006" key="3">
    <source>
        <dbReference type="Google" id="ProtNLM"/>
    </source>
</evidence>
<dbReference type="Proteomes" id="UP000823928">
    <property type="component" value="Unassembled WGS sequence"/>
</dbReference>
<reference evidence="1" key="2">
    <citation type="journal article" date="2021" name="PeerJ">
        <title>Extensive microbial diversity within the chicken gut microbiome revealed by metagenomics and culture.</title>
        <authorList>
            <person name="Gilroy R."/>
            <person name="Ravi A."/>
            <person name="Getino M."/>
            <person name="Pursley I."/>
            <person name="Horton D.L."/>
            <person name="Alikhan N.F."/>
            <person name="Baker D."/>
            <person name="Gharbi K."/>
            <person name="Hall N."/>
            <person name="Watson M."/>
            <person name="Adriaenssens E.M."/>
            <person name="Foster-Nyarko E."/>
            <person name="Jarju S."/>
            <person name="Secka A."/>
            <person name="Antonio M."/>
            <person name="Oren A."/>
            <person name="Chaudhuri R.R."/>
            <person name="La Ragione R."/>
            <person name="Hildebrand F."/>
            <person name="Pallen M.J."/>
        </authorList>
    </citation>
    <scope>NUCLEOTIDE SEQUENCE</scope>
    <source>
        <strain evidence="1">6276</strain>
    </source>
</reference>
<dbReference type="Gene3D" id="1.10.30.50">
    <property type="match status" value="1"/>
</dbReference>
<proteinExistence type="predicted"/>
<dbReference type="InterPro" id="IPR003615">
    <property type="entry name" value="HNH_nuc"/>
</dbReference>
<dbReference type="EMBL" id="DVIU01000005">
    <property type="protein sequence ID" value="HIS35034.1"/>
    <property type="molecule type" value="Genomic_DNA"/>
</dbReference>
<sequence>MKKLEKPKMSVREILTDISNITRDKNKKSQICDSIDLIKEYSDKYDDLATNHNLHTFIPYDKVEVSLTSTDLQKLYINSFSKGSLKEKYYSKILALSKDGKCPICGIGQVSNLDHYLAKTIYPIFSVTPINLIPICRDCNFKKRDKPIINYVDSPLHPYYDDIDNFIWLSANILKKEEGNIVVEYFVDKSIMEIDNSLYCKLNSHCNLYRLFELYAIQATTEVAENLDAWKRIAFKEGIEKLKDILKDMLISRENFQKNTWITALFRSIIDNINIIL</sequence>
<evidence type="ECO:0000313" key="2">
    <source>
        <dbReference type="Proteomes" id="UP000823928"/>
    </source>
</evidence>
<organism evidence="1 2">
    <name type="scientific">Candidatus Scatousia excrementigallinarum</name>
    <dbReference type="NCBI Taxonomy" id="2840935"/>
    <lineage>
        <taxon>Bacteria</taxon>
        <taxon>Candidatus Scatousia</taxon>
    </lineage>
</organism>
<name>A0A9D1EWM7_9BACT</name>
<gene>
    <name evidence="1" type="ORF">IAC10_00180</name>
</gene>